<evidence type="ECO:0000313" key="3">
    <source>
        <dbReference type="EMBL" id="MCG4617749.1"/>
    </source>
</evidence>
<dbReference type="RefSeq" id="WP_238127904.1">
    <property type="nucleotide sequence ID" value="NZ_JAKNHJ010000007.1"/>
</dbReference>
<feature type="signal peptide" evidence="2">
    <location>
        <begin position="1"/>
        <end position="26"/>
    </location>
</feature>
<protein>
    <recommendedName>
        <fullName evidence="5">Lipoprotein</fullName>
    </recommendedName>
</protein>
<gene>
    <name evidence="3" type="ORF">L0M99_04465</name>
</gene>
<evidence type="ECO:0000256" key="1">
    <source>
        <dbReference type="SAM" id="MobiDB-lite"/>
    </source>
</evidence>
<evidence type="ECO:0000256" key="2">
    <source>
        <dbReference type="SAM" id="SignalP"/>
    </source>
</evidence>
<feature type="region of interest" description="Disordered" evidence="1">
    <location>
        <begin position="218"/>
        <end position="237"/>
    </location>
</feature>
<dbReference type="PROSITE" id="PS51257">
    <property type="entry name" value="PROKAR_LIPOPROTEIN"/>
    <property type="match status" value="1"/>
</dbReference>
<feature type="compositionally biased region" description="Basic and acidic residues" evidence="1">
    <location>
        <begin position="132"/>
        <end position="153"/>
    </location>
</feature>
<proteinExistence type="predicted"/>
<name>A0AAJ1BBB3_9ACTO</name>
<feature type="chain" id="PRO_5042571506" description="Lipoprotein" evidence="2">
    <location>
        <begin position="27"/>
        <end position="303"/>
    </location>
</feature>
<dbReference type="Proteomes" id="UP001200537">
    <property type="component" value="Unassembled WGS sequence"/>
</dbReference>
<keyword evidence="2" id="KW-0732">Signal</keyword>
<organism evidence="3 4">
    <name type="scientific">Varibaculum cambriense</name>
    <dbReference type="NCBI Taxonomy" id="184870"/>
    <lineage>
        <taxon>Bacteria</taxon>
        <taxon>Bacillati</taxon>
        <taxon>Actinomycetota</taxon>
        <taxon>Actinomycetes</taxon>
        <taxon>Actinomycetales</taxon>
        <taxon>Actinomycetaceae</taxon>
        <taxon>Varibaculum</taxon>
    </lineage>
</organism>
<dbReference type="AlphaFoldDB" id="A0AAJ1BBB3"/>
<accession>A0AAJ1BBB3</accession>
<sequence length="303" mass="33338">MRTKKRLKFLQILCGISLVSFMTACASQPVDDSAEWTPSKSAVNSHIYLSETNAILYPPQAETNQLRNAYYAAVTSCMQKQGFSYTPTDANSPSLDLISMNEKAIENVYEYVSEEDAVKYGVAAPGWYDQDAKAPDDKISSPEDRALYGDENSKNPSGCVNEAMKAVLPKYKRMVELEQEATNISVQAADAISTTKYKAAAAWNKCMKNEGYTQFLSPSSLSSPKGDEAPDMSWPAPNPGIEEIKAAQAASRCMTSTRYLEKVSKAEALAVHKILAKKPGLITEWQELRQDSLKKSKNISGEN</sequence>
<evidence type="ECO:0000313" key="4">
    <source>
        <dbReference type="Proteomes" id="UP001200537"/>
    </source>
</evidence>
<reference evidence="3" key="1">
    <citation type="submission" date="2022-01" db="EMBL/GenBank/DDBJ databases">
        <title>Collection of gut derived symbiotic bacterial strains cultured from healthy donors.</title>
        <authorList>
            <person name="Lin H."/>
            <person name="Kohout C."/>
            <person name="Waligurski E."/>
            <person name="Pamer E.G."/>
        </authorList>
    </citation>
    <scope>NUCLEOTIDE SEQUENCE</scope>
    <source>
        <strain evidence="3">DFI.7.46</strain>
    </source>
</reference>
<feature type="region of interest" description="Disordered" evidence="1">
    <location>
        <begin position="132"/>
        <end position="154"/>
    </location>
</feature>
<comment type="caution">
    <text evidence="3">The sequence shown here is derived from an EMBL/GenBank/DDBJ whole genome shotgun (WGS) entry which is preliminary data.</text>
</comment>
<dbReference type="EMBL" id="JAKNHJ010000007">
    <property type="protein sequence ID" value="MCG4617749.1"/>
    <property type="molecule type" value="Genomic_DNA"/>
</dbReference>
<evidence type="ECO:0008006" key="5">
    <source>
        <dbReference type="Google" id="ProtNLM"/>
    </source>
</evidence>